<evidence type="ECO:0000313" key="4">
    <source>
        <dbReference type="Proteomes" id="UP000813444"/>
    </source>
</evidence>
<organism evidence="3 4">
    <name type="scientific">Stachybotrys elegans</name>
    <dbReference type="NCBI Taxonomy" id="80388"/>
    <lineage>
        <taxon>Eukaryota</taxon>
        <taxon>Fungi</taxon>
        <taxon>Dikarya</taxon>
        <taxon>Ascomycota</taxon>
        <taxon>Pezizomycotina</taxon>
        <taxon>Sordariomycetes</taxon>
        <taxon>Hypocreomycetidae</taxon>
        <taxon>Hypocreales</taxon>
        <taxon>Stachybotryaceae</taxon>
        <taxon>Stachybotrys</taxon>
    </lineage>
</organism>
<dbReference type="PANTHER" id="PTHR37019">
    <property type="entry name" value="CHROMOSOME 1, WHOLE GENOME SHOTGUN SEQUENCE"/>
    <property type="match status" value="1"/>
</dbReference>
<evidence type="ECO:0000256" key="1">
    <source>
        <dbReference type="SAM" id="Phobius"/>
    </source>
</evidence>
<evidence type="ECO:0000313" key="3">
    <source>
        <dbReference type="EMBL" id="KAH7323264.1"/>
    </source>
</evidence>
<sequence length="154" mass="17199">MASPSVHVHKFYDIWFKWVDPLTLIPTVYATLFMPEVMLDSFIPAQMSPYNPDHGFLFHQLAALFSFIAVVQGVVLRITGDIKVWRAVNAGILLVDISMLASLYVSLKQQDRLSLGEIRGGDWGNLFFTSLVTLIRVAFLSGVGVSDKARVKRA</sequence>
<keyword evidence="1" id="KW-0472">Membrane</keyword>
<protein>
    <recommendedName>
        <fullName evidence="2">DUF7704 domain-containing protein</fullName>
    </recommendedName>
</protein>
<feature type="transmembrane region" description="Helical" evidence="1">
    <location>
        <begin position="88"/>
        <end position="107"/>
    </location>
</feature>
<feature type="transmembrane region" description="Helical" evidence="1">
    <location>
        <begin position="56"/>
        <end position="76"/>
    </location>
</feature>
<feature type="transmembrane region" description="Helical" evidence="1">
    <location>
        <begin position="127"/>
        <end position="145"/>
    </location>
</feature>
<dbReference type="AlphaFoldDB" id="A0A8K0SY75"/>
<dbReference type="OrthoDB" id="3587182at2759"/>
<dbReference type="Pfam" id="PF24803">
    <property type="entry name" value="DUF7704"/>
    <property type="match status" value="1"/>
</dbReference>
<dbReference type="Proteomes" id="UP000813444">
    <property type="component" value="Unassembled WGS sequence"/>
</dbReference>
<dbReference type="InterPro" id="IPR056121">
    <property type="entry name" value="DUF7704"/>
</dbReference>
<keyword evidence="1" id="KW-1133">Transmembrane helix</keyword>
<feature type="domain" description="DUF7704" evidence="2">
    <location>
        <begin position="8"/>
        <end position="143"/>
    </location>
</feature>
<dbReference type="EMBL" id="JAGPNK010000004">
    <property type="protein sequence ID" value="KAH7323264.1"/>
    <property type="molecule type" value="Genomic_DNA"/>
</dbReference>
<gene>
    <name evidence="3" type="ORF">B0I35DRAFT_427386</name>
</gene>
<reference evidence="3" key="1">
    <citation type="journal article" date="2021" name="Nat. Commun.">
        <title>Genetic determinants of endophytism in the Arabidopsis root mycobiome.</title>
        <authorList>
            <person name="Mesny F."/>
            <person name="Miyauchi S."/>
            <person name="Thiergart T."/>
            <person name="Pickel B."/>
            <person name="Atanasova L."/>
            <person name="Karlsson M."/>
            <person name="Huettel B."/>
            <person name="Barry K.W."/>
            <person name="Haridas S."/>
            <person name="Chen C."/>
            <person name="Bauer D."/>
            <person name="Andreopoulos W."/>
            <person name="Pangilinan J."/>
            <person name="LaButti K."/>
            <person name="Riley R."/>
            <person name="Lipzen A."/>
            <person name="Clum A."/>
            <person name="Drula E."/>
            <person name="Henrissat B."/>
            <person name="Kohler A."/>
            <person name="Grigoriev I.V."/>
            <person name="Martin F.M."/>
            <person name="Hacquard S."/>
        </authorList>
    </citation>
    <scope>NUCLEOTIDE SEQUENCE</scope>
    <source>
        <strain evidence="3">MPI-CAGE-CH-0235</strain>
    </source>
</reference>
<accession>A0A8K0SY75</accession>
<dbReference type="PANTHER" id="PTHR37019:SF1">
    <property type="entry name" value="EXPERA DOMAIN-CONTAINING PROTEIN"/>
    <property type="match status" value="1"/>
</dbReference>
<keyword evidence="4" id="KW-1185">Reference proteome</keyword>
<comment type="caution">
    <text evidence="3">The sequence shown here is derived from an EMBL/GenBank/DDBJ whole genome shotgun (WGS) entry which is preliminary data.</text>
</comment>
<keyword evidence="1" id="KW-0812">Transmembrane</keyword>
<proteinExistence type="predicted"/>
<name>A0A8K0SY75_9HYPO</name>
<evidence type="ECO:0000259" key="2">
    <source>
        <dbReference type="Pfam" id="PF24803"/>
    </source>
</evidence>